<evidence type="ECO:0000313" key="2">
    <source>
        <dbReference type="Proteomes" id="UP000275078"/>
    </source>
</evidence>
<protein>
    <submittedName>
        <fullName evidence="1">Uncharacterized protein</fullName>
    </submittedName>
</protein>
<reference evidence="1 2" key="1">
    <citation type="journal article" date="2018" name="Nat. Ecol. Evol.">
        <title>Pezizomycetes genomes reveal the molecular basis of ectomycorrhizal truffle lifestyle.</title>
        <authorList>
            <person name="Murat C."/>
            <person name="Payen T."/>
            <person name="Noel B."/>
            <person name="Kuo A."/>
            <person name="Morin E."/>
            <person name="Chen J."/>
            <person name="Kohler A."/>
            <person name="Krizsan K."/>
            <person name="Balestrini R."/>
            <person name="Da Silva C."/>
            <person name="Montanini B."/>
            <person name="Hainaut M."/>
            <person name="Levati E."/>
            <person name="Barry K.W."/>
            <person name="Belfiori B."/>
            <person name="Cichocki N."/>
            <person name="Clum A."/>
            <person name="Dockter R.B."/>
            <person name="Fauchery L."/>
            <person name="Guy J."/>
            <person name="Iotti M."/>
            <person name="Le Tacon F."/>
            <person name="Lindquist E.A."/>
            <person name="Lipzen A."/>
            <person name="Malagnac F."/>
            <person name="Mello A."/>
            <person name="Molinier V."/>
            <person name="Miyauchi S."/>
            <person name="Poulain J."/>
            <person name="Riccioni C."/>
            <person name="Rubini A."/>
            <person name="Sitrit Y."/>
            <person name="Splivallo R."/>
            <person name="Traeger S."/>
            <person name="Wang M."/>
            <person name="Zifcakova L."/>
            <person name="Wipf D."/>
            <person name="Zambonelli A."/>
            <person name="Paolocci F."/>
            <person name="Nowrousian M."/>
            <person name="Ottonello S."/>
            <person name="Baldrian P."/>
            <person name="Spatafora J.W."/>
            <person name="Henrissat B."/>
            <person name="Nagy L.G."/>
            <person name="Aury J.M."/>
            <person name="Wincker P."/>
            <person name="Grigoriev I.V."/>
            <person name="Bonfante P."/>
            <person name="Martin F.M."/>
        </authorList>
    </citation>
    <scope>NUCLEOTIDE SEQUENCE [LARGE SCALE GENOMIC DNA]</scope>
    <source>
        <strain evidence="1 2">RN42</strain>
    </source>
</reference>
<name>A0A3N4HRW9_ASCIM</name>
<dbReference type="STRING" id="1160509.A0A3N4HRW9"/>
<dbReference type="AlphaFoldDB" id="A0A3N4HRW9"/>
<dbReference type="Proteomes" id="UP000275078">
    <property type="component" value="Unassembled WGS sequence"/>
</dbReference>
<evidence type="ECO:0000313" key="1">
    <source>
        <dbReference type="EMBL" id="RPA72414.1"/>
    </source>
</evidence>
<keyword evidence="2" id="KW-1185">Reference proteome</keyword>
<proteinExistence type="predicted"/>
<dbReference type="EMBL" id="ML119862">
    <property type="protein sequence ID" value="RPA72414.1"/>
    <property type="molecule type" value="Genomic_DNA"/>
</dbReference>
<accession>A0A3N4HRW9</accession>
<sequence>MTFSLDQDVIYIGTNTAVIMVSATMAPTSVTEKLAPYINRKVLNGGHTTLPSPERWMTMDNILVADYLRFDTLLTSHAVKKSAITESAPFRASITKIARQVC</sequence>
<gene>
    <name evidence="1" type="ORF">BJ508DRAFT_335057</name>
</gene>
<organism evidence="1 2">
    <name type="scientific">Ascobolus immersus RN42</name>
    <dbReference type="NCBI Taxonomy" id="1160509"/>
    <lineage>
        <taxon>Eukaryota</taxon>
        <taxon>Fungi</taxon>
        <taxon>Dikarya</taxon>
        <taxon>Ascomycota</taxon>
        <taxon>Pezizomycotina</taxon>
        <taxon>Pezizomycetes</taxon>
        <taxon>Pezizales</taxon>
        <taxon>Ascobolaceae</taxon>
        <taxon>Ascobolus</taxon>
    </lineage>
</organism>